<keyword evidence="1" id="KW-0472">Membrane</keyword>
<comment type="caution">
    <text evidence="2">The sequence shown here is derived from an EMBL/GenBank/DDBJ whole genome shotgun (WGS) entry which is preliminary data.</text>
</comment>
<reference evidence="3" key="1">
    <citation type="journal article" date="2019" name="Int. J. Syst. Evol. Microbiol.">
        <title>The Global Catalogue of Microorganisms (GCM) 10K type strain sequencing project: providing services to taxonomists for standard genome sequencing and annotation.</title>
        <authorList>
            <consortium name="The Broad Institute Genomics Platform"/>
            <consortium name="The Broad Institute Genome Sequencing Center for Infectious Disease"/>
            <person name="Wu L."/>
            <person name="Ma J."/>
        </authorList>
    </citation>
    <scope>NUCLEOTIDE SEQUENCE [LARGE SCALE GENOMIC DNA]</scope>
    <source>
        <strain evidence="3">JCM 17923</strain>
    </source>
</reference>
<dbReference type="RefSeq" id="WP_345237321.1">
    <property type="nucleotide sequence ID" value="NZ_BAABGZ010000072.1"/>
</dbReference>
<feature type="transmembrane region" description="Helical" evidence="1">
    <location>
        <begin position="41"/>
        <end position="57"/>
    </location>
</feature>
<dbReference type="Pfam" id="PF13858">
    <property type="entry name" value="DUF4199"/>
    <property type="match status" value="1"/>
</dbReference>
<keyword evidence="1" id="KW-0812">Transmembrane</keyword>
<accession>A0ABP8INR9</accession>
<sequence>MEPVASPVTPVSVGVRYGLLTGLASIIFSFILLATDNSQSSLRWLGLVITIGGMVLAHNEFKKHNQGFMNYGQGLGIGTVMSAVGGVLNTVFSYVYMTFIEPGYMARIMEQTRAKMEENAGLSEEQIDQAMAMTEKFSGGGWLLVFGILGSVLFGFIIALLVSAITKNSRPEFD</sequence>
<dbReference type="InterPro" id="IPR025250">
    <property type="entry name" value="DUF4199"/>
</dbReference>
<proteinExistence type="predicted"/>
<organism evidence="2 3">
    <name type="scientific">Hymenobacter saemangeumensis</name>
    <dbReference type="NCBI Taxonomy" id="1084522"/>
    <lineage>
        <taxon>Bacteria</taxon>
        <taxon>Pseudomonadati</taxon>
        <taxon>Bacteroidota</taxon>
        <taxon>Cytophagia</taxon>
        <taxon>Cytophagales</taxon>
        <taxon>Hymenobacteraceae</taxon>
        <taxon>Hymenobacter</taxon>
    </lineage>
</organism>
<evidence type="ECO:0008006" key="4">
    <source>
        <dbReference type="Google" id="ProtNLM"/>
    </source>
</evidence>
<name>A0ABP8INR9_9BACT</name>
<evidence type="ECO:0000313" key="2">
    <source>
        <dbReference type="EMBL" id="GAA4364539.1"/>
    </source>
</evidence>
<feature type="transmembrane region" description="Helical" evidence="1">
    <location>
        <begin position="77"/>
        <end position="99"/>
    </location>
</feature>
<feature type="transmembrane region" description="Helical" evidence="1">
    <location>
        <begin position="15"/>
        <end position="34"/>
    </location>
</feature>
<keyword evidence="1" id="KW-1133">Transmembrane helix</keyword>
<dbReference type="Proteomes" id="UP001501153">
    <property type="component" value="Unassembled WGS sequence"/>
</dbReference>
<gene>
    <name evidence="2" type="ORF">GCM10023185_34130</name>
</gene>
<dbReference type="EMBL" id="BAABGZ010000072">
    <property type="protein sequence ID" value="GAA4364539.1"/>
    <property type="molecule type" value="Genomic_DNA"/>
</dbReference>
<protein>
    <recommendedName>
        <fullName evidence="4">DUF4199 domain-containing protein</fullName>
    </recommendedName>
</protein>
<keyword evidence="3" id="KW-1185">Reference proteome</keyword>
<evidence type="ECO:0000256" key="1">
    <source>
        <dbReference type="SAM" id="Phobius"/>
    </source>
</evidence>
<evidence type="ECO:0000313" key="3">
    <source>
        <dbReference type="Proteomes" id="UP001501153"/>
    </source>
</evidence>
<feature type="transmembrane region" description="Helical" evidence="1">
    <location>
        <begin position="141"/>
        <end position="165"/>
    </location>
</feature>